<reference evidence="6" key="1">
    <citation type="submission" date="2020-10" db="EMBL/GenBank/DDBJ databases">
        <authorList>
            <person name="Han B."/>
            <person name="Lu T."/>
            <person name="Zhao Q."/>
            <person name="Huang X."/>
            <person name="Zhao Y."/>
        </authorList>
    </citation>
    <scope>NUCLEOTIDE SEQUENCE</scope>
</reference>
<evidence type="ECO:0000313" key="6">
    <source>
        <dbReference type="EMBL" id="CAD6243374.1"/>
    </source>
</evidence>
<dbReference type="SUPFAM" id="SSF50685">
    <property type="entry name" value="Barwin-like endoglucanases"/>
    <property type="match status" value="1"/>
</dbReference>
<evidence type="ECO:0000256" key="5">
    <source>
        <dbReference type="SAM" id="SignalP"/>
    </source>
</evidence>
<dbReference type="CDD" id="cd22270">
    <property type="entry name" value="DPBB_kiwellin-like"/>
    <property type="match status" value="1"/>
</dbReference>
<keyword evidence="7" id="KW-1185">Reference proteome</keyword>
<dbReference type="EMBL" id="CAJGYO010000007">
    <property type="protein sequence ID" value="CAD6243374.1"/>
    <property type="molecule type" value="Genomic_DNA"/>
</dbReference>
<feature type="chain" id="PRO_5032802028" evidence="5">
    <location>
        <begin position="27"/>
        <end position="222"/>
    </location>
</feature>
<dbReference type="Gene3D" id="2.40.40.10">
    <property type="entry name" value="RlpA-like domain"/>
    <property type="match status" value="1"/>
</dbReference>
<evidence type="ECO:0000256" key="1">
    <source>
        <dbReference type="ARBA" id="ARBA00004613"/>
    </source>
</evidence>
<evidence type="ECO:0000313" key="7">
    <source>
        <dbReference type="Proteomes" id="UP000604825"/>
    </source>
</evidence>
<keyword evidence="4 5" id="KW-0732">Signal</keyword>
<dbReference type="InterPro" id="IPR036908">
    <property type="entry name" value="RlpA-like_sf"/>
</dbReference>
<dbReference type="PANTHER" id="PTHR33191:SF9">
    <property type="entry name" value="RIPENING-RELATED PROTEIN 2-RELATED"/>
    <property type="match status" value="1"/>
</dbReference>
<sequence>MSITTNFLVLALAGLVLVAFPNLCRGGDPAQRHNLADDDECQPVGTLLPTQNHSCEDCCEAGLSYKTYRCSPPVVSGLGGGTKAIMTLNNFTEGGEGGDPSECDGEFHSNSERVVALSTGWYAEGKRCGDSIRIRAKGRSVLAKVVDECDSLHGYQPPCRPNIVDASQAVWDALRITGDDVGEYPIAWSHASGADPRGMPGGPRHTLWGSLVLLSNGLLFLI</sequence>
<dbReference type="Proteomes" id="UP000604825">
    <property type="component" value="Unassembled WGS sequence"/>
</dbReference>
<dbReference type="AlphaFoldDB" id="A0A811PFS7"/>
<comment type="similarity">
    <text evidence="2">Belongs to the kiwellin family.</text>
</comment>
<organism evidence="6 7">
    <name type="scientific">Miscanthus lutarioriparius</name>
    <dbReference type="NCBI Taxonomy" id="422564"/>
    <lineage>
        <taxon>Eukaryota</taxon>
        <taxon>Viridiplantae</taxon>
        <taxon>Streptophyta</taxon>
        <taxon>Embryophyta</taxon>
        <taxon>Tracheophyta</taxon>
        <taxon>Spermatophyta</taxon>
        <taxon>Magnoliopsida</taxon>
        <taxon>Liliopsida</taxon>
        <taxon>Poales</taxon>
        <taxon>Poaceae</taxon>
        <taxon>PACMAD clade</taxon>
        <taxon>Panicoideae</taxon>
        <taxon>Andropogonodae</taxon>
        <taxon>Andropogoneae</taxon>
        <taxon>Saccharinae</taxon>
        <taxon>Miscanthus</taxon>
    </lineage>
</organism>
<dbReference type="InterPro" id="IPR039271">
    <property type="entry name" value="Kiwellin-like"/>
</dbReference>
<dbReference type="GO" id="GO:0005576">
    <property type="term" value="C:extracellular region"/>
    <property type="evidence" value="ECO:0007669"/>
    <property type="project" value="UniProtKB-SubCell"/>
</dbReference>
<accession>A0A811PFS7</accession>
<comment type="subcellular location">
    <subcellularLocation>
        <location evidence="1">Secreted</location>
    </subcellularLocation>
</comment>
<dbReference type="PANTHER" id="PTHR33191">
    <property type="entry name" value="RIPENING-RELATED PROTEIN 2-RELATED"/>
    <property type="match status" value="1"/>
</dbReference>
<feature type="signal peptide" evidence="5">
    <location>
        <begin position="1"/>
        <end position="26"/>
    </location>
</feature>
<name>A0A811PFS7_9POAL</name>
<gene>
    <name evidence="6" type="ORF">NCGR_LOCUS28553</name>
</gene>
<protein>
    <submittedName>
        <fullName evidence="6">Uncharacterized protein</fullName>
    </submittedName>
</protein>
<dbReference type="OrthoDB" id="406505at2759"/>
<comment type="caution">
    <text evidence="6">The sequence shown here is derived from an EMBL/GenBank/DDBJ whole genome shotgun (WGS) entry which is preliminary data.</text>
</comment>
<evidence type="ECO:0000256" key="2">
    <source>
        <dbReference type="ARBA" id="ARBA00005592"/>
    </source>
</evidence>
<keyword evidence="3" id="KW-0964">Secreted</keyword>
<dbReference type="Pfam" id="PF24300">
    <property type="entry name" value="KWL1"/>
    <property type="match status" value="1"/>
</dbReference>
<evidence type="ECO:0000256" key="3">
    <source>
        <dbReference type="ARBA" id="ARBA00022525"/>
    </source>
</evidence>
<evidence type="ECO:0000256" key="4">
    <source>
        <dbReference type="ARBA" id="ARBA00022729"/>
    </source>
</evidence>
<proteinExistence type="inferred from homology"/>